<proteinExistence type="predicted"/>
<dbReference type="AlphaFoldDB" id="A0A485M8P4"/>
<reference evidence="2" key="1">
    <citation type="submission" date="2019-03" db="EMBL/GenBank/DDBJ databases">
        <authorList>
            <person name="Lefebure T."/>
            <person name="Lefebure T."/>
        </authorList>
    </citation>
    <scope>NUCLEOTIDE SEQUENCE [LARGE SCALE GENOMIC DNA]</scope>
</reference>
<dbReference type="EMBL" id="LR536614">
    <property type="protein sequence ID" value="VFU78713.1"/>
    <property type="molecule type" value="Genomic_DNA"/>
</dbReference>
<evidence type="ECO:0000313" key="2">
    <source>
        <dbReference type="EMBL" id="VFU78713.1"/>
    </source>
</evidence>
<keyword evidence="2" id="KW-0496">Mitochondrion</keyword>
<organism evidence="2">
    <name type="scientific">Proasellus cavaticus</name>
    <dbReference type="NCBI Taxonomy" id="1281949"/>
    <lineage>
        <taxon>Eukaryota</taxon>
        <taxon>Metazoa</taxon>
        <taxon>Ecdysozoa</taxon>
        <taxon>Arthropoda</taxon>
        <taxon>Crustacea</taxon>
        <taxon>Multicrustacea</taxon>
        <taxon>Malacostraca</taxon>
        <taxon>Eumalacostraca</taxon>
        <taxon>Peracarida</taxon>
        <taxon>Isopoda</taxon>
        <taxon>Asellota</taxon>
        <taxon>Aselloidea</taxon>
        <taxon>Asellidae</taxon>
        <taxon>Proasellus</taxon>
    </lineage>
</organism>
<evidence type="ECO:0000256" key="1">
    <source>
        <dbReference type="SAM" id="Phobius"/>
    </source>
</evidence>
<keyword evidence="1" id="KW-0812">Transmembrane</keyword>
<feature type="transmembrane region" description="Helical" evidence="1">
    <location>
        <begin position="131"/>
        <end position="154"/>
    </location>
</feature>
<keyword evidence="1" id="KW-1133">Transmembrane helix</keyword>
<accession>A0A485M8P4</accession>
<geneLocation type="mitochondrion" evidence="2"/>
<feature type="transmembrane region" description="Helical" evidence="1">
    <location>
        <begin position="79"/>
        <end position="100"/>
    </location>
</feature>
<keyword evidence="1" id="KW-0472">Membrane</keyword>
<sequence>MNLSLLALMALGGLFLASNTPHILITSLLFSTLLTALVLGLLKSFPWLAYILFLVFLGGILILFTYVSSLNSNPMMVKMKVWVILTFSSAATFLMCASTVPPAANIFSGTGEATELTPSMKELFTPLHYPLYLYLFIYLLLTLFYIVTLMKIYYAPLRSAV</sequence>
<name>A0A485M8P4_9CRUS</name>
<feature type="transmembrane region" description="Helical" evidence="1">
    <location>
        <begin position="46"/>
        <end position="67"/>
    </location>
</feature>
<gene>
    <name evidence="2" type="primary">nad6</name>
    <name evidence="2" type="ORF">PCBFMT01_0012</name>
</gene>
<protein>
    <submittedName>
        <fullName evidence="2">NADH dehydrogenase subunit 6</fullName>
    </submittedName>
</protein>